<name>V5GBV0_ANOGL</name>
<dbReference type="PANTHER" id="PTHR33480">
    <property type="entry name" value="SET DOMAIN-CONTAINING PROTEIN-RELATED"/>
    <property type="match status" value="1"/>
</dbReference>
<accession>V5GBV0</accession>
<sequence>RLLGRFMMQIKIYDSNIKCCKDLMHPCHIDTIRKSIDAVAGLNDTTGVYEHPTNARTLSTEFKKILEVVQSECDKKEDDRLMKSTKSLCRLYNLEVTPYINRVCKLSENKYRRKRKVTSLPENEEIEQYLHYLLNKISLHCTNLERKYLFDDWHKLSKYLLVALVVFNRKRPGETQRLEVEDFYQKESVSQKDMEVLSEEEKLQAHKYVRVAFRGKLGNSTALLIDKFEILPGIE</sequence>
<feature type="non-terminal residue" evidence="1">
    <location>
        <position position="235"/>
    </location>
</feature>
<organism evidence="1">
    <name type="scientific">Anoplophora glabripennis</name>
    <name type="common">Asian longhorn beetle</name>
    <name type="synonym">Anoplophora nobilis</name>
    <dbReference type="NCBI Taxonomy" id="217634"/>
    <lineage>
        <taxon>Eukaryota</taxon>
        <taxon>Metazoa</taxon>
        <taxon>Ecdysozoa</taxon>
        <taxon>Arthropoda</taxon>
        <taxon>Hexapoda</taxon>
        <taxon>Insecta</taxon>
        <taxon>Pterygota</taxon>
        <taxon>Neoptera</taxon>
        <taxon>Endopterygota</taxon>
        <taxon>Coleoptera</taxon>
        <taxon>Polyphaga</taxon>
        <taxon>Cucujiformia</taxon>
        <taxon>Chrysomeloidea</taxon>
        <taxon>Cerambycidae</taxon>
        <taxon>Lamiinae</taxon>
        <taxon>Lamiini</taxon>
        <taxon>Anoplophora</taxon>
    </lineage>
</organism>
<dbReference type="AlphaFoldDB" id="V5GBV0"/>
<feature type="non-terminal residue" evidence="1">
    <location>
        <position position="1"/>
    </location>
</feature>
<dbReference type="PANTHER" id="PTHR33480:SF1">
    <property type="entry name" value="TYR RECOMBINASE DOMAIN-CONTAINING PROTEIN"/>
    <property type="match status" value="1"/>
</dbReference>
<evidence type="ECO:0000313" key="1">
    <source>
        <dbReference type="EMBL" id="JAB61489.1"/>
    </source>
</evidence>
<reference evidence="1" key="1">
    <citation type="submission" date="2013-07" db="EMBL/GenBank/DDBJ databases">
        <title>Midgut Transcriptome Profiling of Anoplphora glabripennis, a Lignocellulose Degrading, Wood-Boring Cerambycid.</title>
        <authorList>
            <person name="Scully E.D."/>
            <person name="Hoover K."/>
            <person name="Carlson J.E."/>
            <person name="Tien M."/>
            <person name="Geib S.M."/>
        </authorList>
    </citation>
    <scope>NUCLEOTIDE SEQUENCE</scope>
</reference>
<dbReference type="EMBL" id="GALX01006977">
    <property type="protein sequence ID" value="JAB61489.1"/>
    <property type="molecule type" value="Transcribed_RNA"/>
</dbReference>
<proteinExistence type="predicted"/>
<protein>
    <submittedName>
        <fullName evidence="1">Uncharacterized protein</fullName>
    </submittedName>
</protein>